<sequence length="203" mass="23904">MLEIFKQIPLYRFLMYCNETNMEKIVLDCGAGGDSPPLTLFHEYGYMTNGIEMDLAQIEKANNYASKSGHQLKIQQGNMRKLNFDNEYFSFVYSYNSVFHMPKEEVCKSVNEMKRVLKPHGLLFVNFLTIRDFRCGTGVDLGENQYEQLDDNIPVIHSYFEESEADKYFDDMKILYKESRVLERIFEGERIRQGFVDYIVEKI</sequence>
<accession>A0A645A5Z7</accession>
<comment type="caution">
    <text evidence="2">The sequence shown here is derived from an EMBL/GenBank/DDBJ whole genome shotgun (WGS) entry which is preliminary data.</text>
</comment>
<organism evidence="2">
    <name type="scientific">bioreactor metagenome</name>
    <dbReference type="NCBI Taxonomy" id="1076179"/>
    <lineage>
        <taxon>unclassified sequences</taxon>
        <taxon>metagenomes</taxon>
        <taxon>ecological metagenomes</taxon>
    </lineage>
</organism>
<dbReference type="Pfam" id="PF08241">
    <property type="entry name" value="Methyltransf_11"/>
    <property type="match status" value="1"/>
</dbReference>
<dbReference type="InterPro" id="IPR013216">
    <property type="entry name" value="Methyltransf_11"/>
</dbReference>
<reference evidence="2" key="1">
    <citation type="submission" date="2019-08" db="EMBL/GenBank/DDBJ databases">
        <authorList>
            <person name="Kucharzyk K."/>
            <person name="Murdoch R.W."/>
            <person name="Higgins S."/>
            <person name="Loffler F."/>
        </authorList>
    </citation>
    <scope>NUCLEOTIDE SEQUENCE</scope>
</reference>
<name>A0A645A5Z7_9ZZZZ</name>
<evidence type="ECO:0000313" key="2">
    <source>
        <dbReference type="EMBL" id="MPM48512.1"/>
    </source>
</evidence>
<dbReference type="AlphaFoldDB" id="A0A645A5Z7"/>
<proteinExistence type="predicted"/>
<dbReference type="InterPro" id="IPR029063">
    <property type="entry name" value="SAM-dependent_MTases_sf"/>
</dbReference>
<gene>
    <name evidence="2" type="ORF">SDC9_95237</name>
</gene>
<dbReference type="CDD" id="cd02440">
    <property type="entry name" value="AdoMet_MTases"/>
    <property type="match status" value="1"/>
</dbReference>
<evidence type="ECO:0000259" key="1">
    <source>
        <dbReference type="Pfam" id="PF08241"/>
    </source>
</evidence>
<dbReference type="SUPFAM" id="SSF53335">
    <property type="entry name" value="S-adenosyl-L-methionine-dependent methyltransferases"/>
    <property type="match status" value="1"/>
</dbReference>
<dbReference type="Gene3D" id="3.40.50.150">
    <property type="entry name" value="Vaccinia Virus protein VP39"/>
    <property type="match status" value="1"/>
</dbReference>
<protein>
    <recommendedName>
        <fullName evidence="1">Methyltransferase type 11 domain-containing protein</fullName>
    </recommendedName>
</protein>
<feature type="domain" description="Methyltransferase type 11" evidence="1">
    <location>
        <begin position="27"/>
        <end position="125"/>
    </location>
</feature>
<dbReference type="EMBL" id="VSSQ01012130">
    <property type="protein sequence ID" value="MPM48512.1"/>
    <property type="molecule type" value="Genomic_DNA"/>
</dbReference>
<dbReference type="GO" id="GO:0008757">
    <property type="term" value="F:S-adenosylmethionine-dependent methyltransferase activity"/>
    <property type="evidence" value="ECO:0007669"/>
    <property type="project" value="InterPro"/>
</dbReference>